<name>A0ABN8EKS4_9GAMM</name>
<dbReference type="EMBL" id="CAKLPX010000003">
    <property type="protein sequence ID" value="CAH0992689.1"/>
    <property type="molecule type" value="Genomic_DNA"/>
</dbReference>
<feature type="domain" description="DUF1214" evidence="1">
    <location>
        <begin position="277"/>
        <end position="347"/>
    </location>
</feature>
<accession>A0ABN8EKS4</accession>
<evidence type="ECO:0000259" key="1">
    <source>
        <dbReference type="Pfam" id="PF06742"/>
    </source>
</evidence>
<gene>
    <name evidence="2" type="ORF">SIN8267_02822</name>
</gene>
<dbReference type="Pfam" id="PF06742">
    <property type="entry name" value="DUF1214"/>
    <property type="match status" value="1"/>
</dbReference>
<reference evidence="2" key="1">
    <citation type="submission" date="2021-12" db="EMBL/GenBank/DDBJ databases">
        <authorList>
            <person name="Rodrigo-Torres L."/>
            <person name="Arahal R. D."/>
            <person name="Lucena T."/>
        </authorList>
    </citation>
    <scope>NUCLEOTIDE SEQUENCE</scope>
    <source>
        <strain evidence="2">CECT 8267</strain>
    </source>
</reference>
<organism evidence="2 3">
    <name type="scientific">Sinobacterium norvegicum</name>
    <dbReference type="NCBI Taxonomy" id="1641715"/>
    <lineage>
        <taxon>Bacteria</taxon>
        <taxon>Pseudomonadati</taxon>
        <taxon>Pseudomonadota</taxon>
        <taxon>Gammaproteobacteria</taxon>
        <taxon>Cellvibrionales</taxon>
        <taxon>Spongiibacteraceae</taxon>
        <taxon>Sinobacterium</taxon>
    </lineage>
</organism>
<evidence type="ECO:0000313" key="3">
    <source>
        <dbReference type="Proteomes" id="UP000838100"/>
    </source>
</evidence>
<dbReference type="RefSeq" id="WP_237445367.1">
    <property type="nucleotide sequence ID" value="NZ_CAKLPX010000003.1"/>
</dbReference>
<dbReference type="Proteomes" id="UP000838100">
    <property type="component" value="Unassembled WGS sequence"/>
</dbReference>
<sequence length="367" mass="40353">MSDKASSEQRILSGQSWDDFCDALKKAGRDVVMADTAPDDLLARAEGWRYMARLTRAGLASFLEATGPTTPEFRQPVGHTIKMGMDNPDNVYLSTSISGEYSYKITGKRGTVHFCGFGSQAGGYGKTGTLETTGSLDISNIELDEDGGFEVIASATPHKGNWLPMTADTNMIQLRQSHADRTTEIPATVTIERIDGPAEPRPFDPLRVDNALQSAAFFAHGTSALFASWSEKFKSHTNELPRFDPAVALAAGGDPKIAYYHSYFDIADDEALVITLTPPECDYWNIQLANYWLESLDYRFYPVHFNHHTASYNDDGTVTVVISPTDPGCKNWLNTCGHNQGTMCVRWVGAEQHPTPKAQLVKLAELT</sequence>
<proteinExistence type="predicted"/>
<evidence type="ECO:0000313" key="2">
    <source>
        <dbReference type="EMBL" id="CAH0992689.1"/>
    </source>
</evidence>
<comment type="caution">
    <text evidence="2">The sequence shown here is derived from an EMBL/GenBank/DDBJ whole genome shotgun (WGS) entry which is preliminary data.</text>
</comment>
<protein>
    <recommendedName>
        <fullName evidence="1">DUF1214 domain-containing protein</fullName>
    </recommendedName>
</protein>
<dbReference type="InterPro" id="IPR010621">
    <property type="entry name" value="DUF1214"/>
</dbReference>
<keyword evidence="3" id="KW-1185">Reference proteome</keyword>